<organism evidence="17 18">
    <name type="scientific">Haplochromis burtoni</name>
    <name type="common">Burton's mouthbrooder</name>
    <name type="synonym">Chromis burtoni</name>
    <dbReference type="NCBI Taxonomy" id="8153"/>
    <lineage>
        <taxon>Eukaryota</taxon>
        <taxon>Metazoa</taxon>
        <taxon>Chordata</taxon>
        <taxon>Craniata</taxon>
        <taxon>Vertebrata</taxon>
        <taxon>Euteleostomi</taxon>
        <taxon>Actinopterygii</taxon>
        <taxon>Neopterygii</taxon>
        <taxon>Teleostei</taxon>
        <taxon>Neoteleostei</taxon>
        <taxon>Acanthomorphata</taxon>
        <taxon>Ovalentaria</taxon>
        <taxon>Cichlomorphae</taxon>
        <taxon>Cichliformes</taxon>
        <taxon>Cichlidae</taxon>
        <taxon>African cichlids</taxon>
        <taxon>Pseudocrenilabrinae</taxon>
        <taxon>Haplochromini</taxon>
        <taxon>Haplochromis</taxon>
    </lineage>
</organism>
<accession>A0A3Q3C7A3</accession>
<evidence type="ECO:0000256" key="6">
    <source>
        <dbReference type="ARBA" id="ARBA00022679"/>
    </source>
</evidence>
<evidence type="ECO:0000256" key="13">
    <source>
        <dbReference type="ARBA" id="ARBA00048243"/>
    </source>
</evidence>
<keyword evidence="6" id="KW-0808">Transferase</keyword>
<evidence type="ECO:0000313" key="18">
    <source>
        <dbReference type="Proteomes" id="UP000264840"/>
    </source>
</evidence>
<evidence type="ECO:0000256" key="11">
    <source>
        <dbReference type="ARBA" id="ARBA00023136"/>
    </source>
</evidence>
<dbReference type="UniPathway" id="UPA00378"/>
<dbReference type="PANTHER" id="PTHR15075:SF7">
    <property type="entry name" value="ALPHA-1,6-MANNOSYL-GLYCOPROTEIN 6-BETA-N-ACETYLGLUCOSAMINYLTRANSFERASE"/>
    <property type="match status" value="1"/>
</dbReference>
<comment type="subcellular location">
    <subcellularLocation>
        <location evidence="1">Golgi apparatus membrane</location>
        <topology evidence="1">Single-pass type II membrane protein</topology>
    </subcellularLocation>
</comment>
<keyword evidence="9" id="KW-1133">Transmembrane helix</keyword>
<name>A0A3Q3C7A3_HAPBU</name>
<dbReference type="InterPro" id="IPR052105">
    <property type="entry name" value="MGAT5_Glycosyltransferase"/>
</dbReference>
<feature type="chain" id="PRO_5018643802" description="alpha-1,6-mannosyl-glycoprotein 6-beta-N-acetylglucosaminyltransferase" evidence="15">
    <location>
        <begin position="28"/>
        <end position="741"/>
    </location>
</feature>
<dbReference type="GO" id="GO:0030144">
    <property type="term" value="F:alpha-1,6-mannosylglycoprotein 6-beta-N-acetylglucosaminyltransferase activity"/>
    <property type="evidence" value="ECO:0007669"/>
    <property type="project" value="UniProtKB-EC"/>
</dbReference>
<dbReference type="GeneTree" id="ENSGT00940000153470"/>
<keyword evidence="10" id="KW-0333">Golgi apparatus</keyword>
<feature type="domain" description="Glycosyltransferase family 18 catalytic" evidence="16">
    <location>
        <begin position="173"/>
        <end position="735"/>
    </location>
</feature>
<evidence type="ECO:0000256" key="2">
    <source>
        <dbReference type="ARBA" id="ARBA00004922"/>
    </source>
</evidence>
<dbReference type="GO" id="GO:0000139">
    <property type="term" value="C:Golgi membrane"/>
    <property type="evidence" value="ECO:0007669"/>
    <property type="project" value="UniProtKB-SubCell"/>
</dbReference>
<keyword evidence="15" id="KW-0732">Signal</keyword>
<proteinExistence type="inferred from homology"/>
<keyword evidence="5" id="KW-0328">Glycosyltransferase</keyword>
<feature type="signal peptide" evidence="15">
    <location>
        <begin position="1"/>
        <end position="27"/>
    </location>
</feature>
<protein>
    <recommendedName>
        <fullName evidence="4">alpha-1,6-mannosyl-glycoprotein 6-beta-N-acetylglucosaminyltransferase</fullName>
        <ecNumber evidence="4">2.4.1.155</ecNumber>
    </recommendedName>
</protein>
<evidence type="ECO:0000256" key="8">
    <source>
        <dbReference type="ARBA" id="ARBA00022968"/>
    </source>
</evidence>
<dbReference type="OMA" id="VTHQNFC"/>
<keyword evidence="11" id="KW-0472">Membrane</keyword>
<comment type="similarity">
    <text evidence="3">Belongs to the glycosyltransferase 18 family.</text>
</comment>
<evidence type="ECO:0000256" key="14">
    <source>
        <dbReference type="SAM" id="MobiDB-lite"/>
    </source>
</evidence>
<feature type="region of interest" description="Disordered" evidence="14">
    <location>
        <begin position="115"/>
        <end position="145"/>
    </location>
</feature>
<evidence type="ECO:0000256" key="15">
    <source>
        <dbReference type="SAM" id="SignalP"/>
    </source>
</evidence>
<evidence type="ECO:0000259" key="16">
    <source>
        <dbReference type="Pfam" id="PF15024"/>
    </source>
</evidence>
<evidence type="ECO:0000256" key="5">
    <source>
        <dbReference type="ARBA" id="ARBA00022676"/>
    </source>
</evidence>
<keyword evidence="12" id="KW-0325">Glycoprotein</keyword>
<keyword evidence="18" id="KW-1185">Reference proteome</keyword>
<comment type="catalytic activity">
    <reaction evidence="13">
        <text>N(4)-{beta-D-GlcNAc-(1-&gt;2)-[beta-D-GlcNAc-(1-&gt;4)]-alpha-D-Man-(1-&gt;3)-[beta-D-GlcNAc-(1-&gt;2)-alpha-D-Man-(1-&gt;6)]-beta-D-Man-(1-&gt;4)-beta-D-GlcNAc-(1-&gt;4)-beta-D-GlcNAc}-L-asparaginyl-[protein] + UDP-N-acetyl-alpha-D-glucosamine = N(4)-{beta-D-GlcNAc-(1-&gt;2)-[beta-D-GlcNAc-(1-&gt;4)]-alpha-D-Man-(1-&gt;3)-[beta-D-GlcNAc-(1-&gt;2)-[beta-D-GlcNAc-(1-&gt;6)]-alpha-D-Man-(1-&gt;6)]-beta-D-Man-(1-&gt;4)-beta-D-GlcNAc-(1-&gt;4)-beta-D-GlcNAc}-L-asparaginyl-[protein] + UDP + H(+)</text>
        <dbReference type="Rhea" id="RHEA:16921"/>
        <dbReference type="Rhea" id="RHEA-COMP:14374"/>
        <dbReference type="Rhea" id="RHEA-COMP:14377"/>
        <dbReference type="ChEBI" id="CHEBI:15378"/>
        <dbReference type="ChEBI" id="CHEBI:57705"/>
        <dbReference type="ChEBI" id="CHEBI:58223"/>
        <dbReference type="ChEBI" id="CHEBI:139507"/>
        <dbReference type="ChEBI" id="CHEBI:139510"/>
        <dbReference type="EC" id="2.4.1.155"/>
    </reaction>
</comment>
<evidence type="ECO:0000256" key="7">
    <source>
        <dbReference type="ARBA" id="ARBA00022692"/>
    </source>
</evidence>
<reference evidence="17" key="1">
    <citation type="submission" date="2025-08" db="UniProtKB">
        <authorList>
            <consortium name="Ensembl"/>
        </authorList>
    </citation>
    <scope>IDENTIFICATION</scope>
</reference>
<evidence type="ECO:0000256" key="4">
    <source>
        <dbReference type="ARBA" id="ARBA00012671"/>
    </source>
</evidence>
<dbReference type="GO" id="GO:0006487">
    <property type="term" value="P:protein N-linked glycosylation"/>
    <property type="evidence" value="ECO:0007669"/>
    <property type="project" value="TreeGrafter"/>
</dbReference>
<evidence type="ECO:0000256" key="3">
    <source>
        <dbReference type="ARBA" id="ARBA00007477"/>
    </source>
</evidence>
<dbReference type="Pfam" id="PF15024">
    <property type="entry name" value="Glyco_transf_18"/>
    <property type="match status" value="1"/>
</dbReference>
<evidence type="ECO:0000256" key="1">
    <source>
        <dbReference type="ARBA" id="ARBA00004323"/>
    </source>
</evidence>
<dbReference type="InterPro" id="IPR026116">
    <property type="entry name" value="GT18_cat"/>
</dbReference>
<dbReference type="GeneID" id="102310993"/>
<keyword evidence="8" id="KW-0735">Signal-anchor</keyword>
<evidence type="ECO:0000313" key="17">
    <source>
        <dbReference type="Ensembl" id="ENSHBUP00000015566.1"/>
    </source>
</evidence>
<dbReference type="RefSeq" id="XP_042081960.1">
    <property type="nucleotide sequence ID" value="XM_042226026.1"/>
</dbReference>
<reference evidence="17" key="2">
    <citation type="submission" date="2025-09" db="UniProtKB">
        <authorList>
            <consortium name="Ensembl"/>
        </authorList>
    </citation>
    <scope>IDENTIFICATION</scope>
</reference>
<comment type="pathway">
    <text evidence="2">Protein modification; protein glycosylation.</text>
</comment>
<dbReference type="STRING" id="8153.ENSHBUP00000015566"/>
<dbReference type="PANTHER" id="PTHR15075">
    <property type="entry name" value="ALPHA-MANNOSIDE BETA-1,6-N-ACETYLGLUCOSAMINYLTRANSFERASE"/>
    <property type="match status" value="1"/>
</dbReference>
<keyword evidence="7" id="KW-0812">Transmembrane</keyword>
<dbReference type="EC" id="2.4.1.155" evidence="4"/>
<dbReference type="Proteomes" id="UP000264840">
    <property type="component" value="Unplaced"/>
</dbReference>
<dbReference type="AlphaFoldDB" id="A0A3Q3C7A3"/>
<dbReference type="Ensembl" id="ENSHBUT00000023911.1">
    <property type="protein sequence ID" value="ENSHBUP00000015566.1"/>
    <property type="gene ID" value="ENSHBUG00000017459.1"/>
</dbReference>
<evidence type="ECO:0000256" key="9">
    <source>
        <dbReference type="ARBA" id="ARBA00022989"/>
    </source>
</evidence>
<evidence type="ECO:0000256" key="10">
    <source>
        <dbReference type="ARBA" id="ARBA00023034"/>
    </source>
</evidence>
<evidence type="ECO:0000256" key="12">
    <source>
        <dbReference type="ARBA" id="ARBA00023180"/>
    </source>
</evidence>
<sequence>MRVTLRPRSGCLVLCLCLSVVTLLLQSLWVPLEMTRDDPAGSSPEDLGQRGLSFRNLALRLEALNTQVQRLSREKDGSKLIRNDLTLLLQSFRQDQQGLARLVERELKRVSQRLDQLSRHHQHHHQAEAPTPLVSRRSHTGSNEKCQVPVDPAYPVCAEKVEFLQAQWQSDPCYAFYGVDGTTCSVLTYLSQTEDFCPPRDGRNHSSLPWHQKPQAHTKKAEIRKSLLSLYEAISNNSSPAMKFIRSRVEKMSERWIQAGLRMKESSNNTVSTQMRVLLYPGALSGSVGQRFEAMVERGGPLGELVQWADLSACLTILGHNLIFSTSQHQLHSLIGAAPGRGSCPIQRPLTFDLIYTDYHGLAHLQGAMGLAFKHYQCRFRILDSFGTEPAFNFASYARSHGYKTLWGSWDLQPPQYMTMFPHTPDNSFLGFVSEGTVRKGSELEPVSYKKDRIAVVYGKQDYMWQGKYEYVKVISEELETHATVYQPPGHTLHLPSFIRNHGLLTQEHFQQLLRKAKLFVGLGFPYEGPAPIEAIGMGCVFIQPRFDPPHSSASNDFYKGKPTTRQISSQHPYAEEFIGKPYVWTVDVTNKSDIREAVKAILRSEVKSFTPQEFTCVGMLKRVLGYITHQNFCSKSVPTWPPKSALRVHLAPLGQSCVSVCRRSSLMCEPALFHHLNTPAAFTRLGLSCASVLPELNHLFPSYSPWGRQCGLQQESLLFSCAGSDPSYRRLCPCKSHLTG</sequence>